<comment type="caution">
    <text evidence="1">The sequence shown here is derived from an EMBL/GenBank/DDBJ whole genome shotgun (WGS) entry which is preliminary data.</text>
</comment>
<evidence type="ECO:0000313" key="1">
    <source>
        <dbReference type="EMBL" id="MDH5835440.1"/>
    </source>
</evidence>
<reference evidence="1 2" key="1">
    <citation type="submission" date="2023-04" db="EMBL/GenBank/DDBJ databases">
        <title>Luteimonas sp. M1R5S59.</title>
        <authorList>
            <person name="Sun J.-Q."/>
        </authorList>
    </citation>
    <scope>NUCLEOTIDE SEQUENCE [LARGE SCALE GENOMIC DNA]</scope>
    <source>
        <strain evidence="1 2">M1R5S59</strain>
    </source>
</reference>
<proteinExistence type="predicted"/>
<sequence>MVDIIAVRTDGFGQRLKVMLQAMKLASENRIGMKFLWDEKKGAYGSFHSCGDVNEIFSSDFVERHYIKQKPATVPWRRGINYSAVGLDIALRKFDGDAGECFREQFESIGFAPRMQNAIDLARRPDVARASAIHLRGGDILYGELRKHAFTHQDKVIPLPVAKKMIASSDGKRWVVFAQDLALEDELRSYSNVVISSDLRADLTSNAEKTVFDIVLMSRCEQIYGGTSAVCDMASIISGKIPIRLSDIFSSGDVLSAISEDSKYRAGEYDNLLMASLKTSLYYYSARDPSDRALLEEGAVLDPGNPGFPVLYFFALCSDGRFSEAEELAKDALKRKKASAWLGVIMAFMSRPAIRQKVFTEDPGNLSMLGYHNAHAIVTFSRACSSGQPALVGTLEQSVSPSLDALVAQMQVLLGGRK</sequence>
<dbReference type="RefSeq" id="WP_280580224.1">
    <property type="nucleotide sequence ID" value="NZ_JARXRO010000020.1"/>
</dbReference>
<accession>A0ABT6JY85</accession>
<dbReference type="EMBL" id="JARXRO010000020">
    <property type="protein sequence ID" value="MDH5835440.1"/>
    <property type="molecule type" value="Genomic_DNA"/>
</dbReference>
<name>A0ABT6JY85_9GAMM</name>
<protein>
    <submittedName>
        <fullName evidence="1">Uncharacterized protein</fullName>
    </submittedName>
</protein>
<keyword evidence="2" id="KW-1185">Reference proteome</keyword>
<organism evidence="1 2">
    <name type="scientific">Luteimonas kalidii</name>
    <dbReference type="NCBI Taxonomy" id="3042025"/>
    <lineage>
        <taxon>Bacteria</taxon>
        <taxon>Pseudomonadati</taxon>
        <taxon>Pseudomonadota</taxon>
        <taxon>Gammaproteobacteria</taxon>
        <taxon>Lysobacterales</taxon>
        <taxon>Lysobacteraceae</taxon>
        <taxon>Luteimonas</taxon>
    </lineage>
</organism>
<gene>
    <name evidence="1" type="ORF">QFW81_16125</name>
</gene>
<evidence type="ECO:0000313" key="2">
    <source>
        <dbReference type="Proteomes" id="UP001156873"/>
    </source>
</evidence>
<dbReference type="Proteomes" id="UP001156873">
    <property type="component" value="Unassembled WGS sequence"/>
</dbReference>